<organism evidence="2 3">
    <name type="scientific">Elysia crispata</name>
    <name type="common">lettuce slug</name>
    <dbReference type="NCBI Taxonomy" id="231223"/>
    <lineage>
        <taxon>Eukaryota</taxon>
        <taxon>Metazoa</taxon>
        <taxon>Spiralia</taxon>
        <taxon>Lophotrochozoa</taxon>
        <taxon>Mollusca</taxon>
        <taxon>Gastropoda</taxon>
        <taxon>Heterobranchia</taxon>
        <taxon>Euthyneura</taxon>
        <taxon>Panpulmonata</taxon>
        <taxon>Sacoglossa</taxon>
        <taxon>Placobranchoidea</taxon>
        <taxon>Plakobranchidae</taxon>
        <taxon>Elysia</taxon>
    </lineage>
</organism>
<evidence type="ECO:0000313" key="3">
    <source>
        <dbReference type="Proteomes" id="UP001283361"/>
    </source>
</evidence>
<feature type="compositionally biased region" description="Basic and acidic residues" evidence="1">
    <location>
        <begin position="30"/>
        <end position="40"/>
    </location>
</feature>
<accession>A0AAE1DNA4</accession>
<evidence type="ECO:0000313" key="2">
    <source>
        <dbReference type="EMBL" id="KAK3776627.1"/>
    </source>
</evidence>
<dbReference type="AlphaFoldDB" id="A0AAE1DNA4"/>
<protein>
    <submittedName>
        <fullName evidence="2">Uncharacterized protein</fullName>
    </submittedName>
</protein>
<sequence length="132" mass="14162">MGILSELRARLSRKTLPRNTGSSLNRRRKPREEPRPESKLASRRSATGQLVPTACADPTSVSDSAAAEQAASSPNRAGLSVWSVKMSLECEMSLSTVLVLYITPQGGSLLHGLNTAVCGKAVPSFISYRAEY</sequence>
<reference evidence="2" key="1">
    <citation type="journal article" date="2023" name="G3 (Bethesda)">
        <title>A reference genome for the long-term kleptoplast-retaining sea slug Elysia crispata morphotype clarki.</title>
        <authorList>
            <person name="Eastman K.E."/>
            <person name="Pendleton A.L."/>
            <person name="Shaikh M.A."/>
            <person name="Suttiyut T."/>
            <person name="Ogas R."/>
            <person name="Tomko P."/>
            <person name="Gavelis G."/>
            <person name="Widhalm J.R."/>
            <person name="Wisecaver J.H."/>
        </authorList>
    </citation>
    <scope>NUCLEOTIDE SEQUENCE</scope>
    <source>
        <strain evidence="2">ECLA1</strain>
    </source>
</reference>
<gene>
    <name evidence="2" type="ORF">RRG08_063331</name>
</gene>
<name>A0AAE1DNA4_9GAST</name>
<proteinExistence type="predicted"/>
<evidence type="ECO:0000256" key="1">
    <source>
        <dbReference type="SAM" id="MobiDB-lite"/>
    </source>
</evidence>
<comment type="caution">
    <text evidence="2">The sequence shown here is derived from an EMBL/GenBank/DDBJ whole genome shotgun (WGS) entry which is preliminary data.</text>
</comment>
<feature type="region of interest" description="Disordered" evidence="1">
    <location>
        <begin position="1"/>
        <end position="76"/>
    </location>
</feature>
<dbReference type="EMBL" id="JAWDGP010003195">
    <property type="protein sequence ID" value="KAK3776627.1"/>
    <property type="molecule type" value="Genomic_DNA"/>
</dbReference>
<feature type="compositionally biased region" description="Low complexity" evidence="1">
    <location>
        <begin position="60"/>
        <end position="73"/>
    </location>
</feature>
<keyword evidence="3" id="KW-1185">Reference proteome</keyword>
<dbReference type="Proteomes" id="UP001283361">
    <property type="component" value="Unassembled WGS sequence"/>
</dbReference>